<feature type="transmembrane region" description="Helical" evidence="5">
    <location>
        <begin position="176"/>
        <end position="195"/>
    </location>
</feature>
<feature type="transmembrane region" description="Helical" evidence="5">
    <location>
        <begin position="108"/>
        <end position="129"/>
    </location>
</feature>
<feature type="transmembrane region" description="Helical" evidence="5">
    <location>
        <begin position="76"/>
        <end position="96"/>
    </location>
</feature>
<sequence length="325" mass="37410">MDIALTFFDGLSDLLINPQKRLFWGYLLSGFSLAFLYLCFIRKENIKATFSQTFGKDIWWSASAKSDYLIIMINKLVMMAVIPLIITKLAIATYIFENLHHLFEGRPQLWLDLPAHWVALAFTLSLFLMDDASKYLVHRWLHTVPFLWAFHKVHHTAETLTPFTVLRVHPVEGIIFAFRAVLVQALCLGTFFFFFGARVELIDVLGANIVLFIFHITGSNLRHSHVWLSYGSTIEHLFISPAQHQIHHSIDQRHHDRNYGAVLALWDWMGNSLYLAKDQAGLSFGVQGEVQPHHLKNLYITPFKEAFLSLAPKRKKPLLDHSSNN</sequence>
<dbReference type="AlphaFoldDB" id="A0A1C3RFW0"/>
<evidence type="ECO:0000256" key="3">
    <source>
        <dbReference type="ARBA" id="ARBA00022989"/>
    </source>
</evidence>
<keyword evidence="3 5" id="KW-1133">Transmembrane helix</keyword>
<proteinExistence type="predicted"/>
<evidence type="ECO:0000313" key="8">
    <source>
        <dbReference type="Proteomes" id="UP000231658"/>
    </source>
</evidence>
<dbReference type="PANTHER" id="PTHR11863">
    <property type="entry name" value="STEROL DESATURASE"/>
    <property type="match status" value="1"/>
</dbReference>
<dbReference type="RefSeq" id="WP_069186824.1">
    <property type="nucleotide sequence ID" value="NZ_FLYE01000011.1"/>
</dbReference>
<keyword evidence="4 5" id="KW-0472">Membrane</keyword>
<dbReference type="Pfam" id="PF04116">
    <property type="entry name" value="FA_hydroxylase"/>
    <property type="match status" value="1"/>
</dbReference>
<dbReference type="GO" id="GO:0016491">
    <property type="term" value="F:oxidoreductase activity"/>
    <property type="evidence" value="ECO:0007669"/>
    <property type="project" value="InterPro"/>
</dbReference>
<evidence type="ECO:0000256" key="2">
    <source>
        <dbReference type="ARBA" id="ARBA00022692"/>
    </source>
</evidence>
<dbReference type="InterPro" id="IPR050307">
    <property type="entry name" value="Sterol_Desaturase_Related"/>
</dbReference>
<gene>
    <name evidence="7" type="ORF">MTBPR1_190019</name>
</gene>
<accession>A0A1C3RFW0</accession>
<feature type="domain" description="Fatty acid hydroxylase" evidence="6">
    <location>
        <begin position="125"/>
        <end position="270"/>
    </location>
</feature>
<evidence type="ECO:0000259" key="6">
    <source>
        <dbReference type="Pfam" id="PF04116"/>
    </source>
</evidence>
<feature type="transmembrane region" description="Helical" evidence="5">
    <location>
        <begin position="23"/>
        <end position="41"/>
    </location>
</feature>
<dbReference type="STRING" id="1867952.MTBPR1_190019"/>
<comment type="subcellular location">
    <subcellularLocation>
        <location evidence="1">Membrane</location>
    </subcellularLocation>
</comment>
<dbReference type="OrthoDB" id="9770329at2"/>
<dbReference type="GO" id="GO:0008610">
    <property type="term" value="P:lipid biosynthetic process"/>
    <property type="evidence" value="ECO:0007669"/>
    <property type="project" value="InterPro"/>
</dbReference>
<dbReference type="InterPro" id="IPR006694">
    <property type="entry name" value="Fatty_acid_hydroxylase"/>
</dbReference>
<protein>
    <submittedName>
        <fullName evidence="7">Sterol desaturase</fullName>
    </submittedName>
</protein>
<dbReference type="GO" id="GO:0016020">
    <property type="term" value="C:membrane"/>
    <property type="evidence" value="ECO:0007669"/>
    <property type="project" value="UniProtKB-SubCell"/>
</dbReference>
<dbReference type="EMBL" id="FLYE01000011">
    <property type="protein sequence ID" value="SCA56141.1"/>
    <property type="molecule type" value="Genomic_DNA"/>
</dbReference>
<evidence type="ECO:0000256" key="4">
    <source>
        <dbReference type="ARBA" id="ARBA00023136"/>
    </source>
</evidence>
<dbReference type="GO" id="GO:0005506">
    <property type="term" value="F:iron ion binding"/>
    <property type="evidence" value="ECO:0007669"/>
    <property type="project" value="InterPro"/>
</dbReference>
<dbReference type="Proteomes" id="UP000231658">
    <property type="component" value="Unassembled WGS sequence"/>
</dbReference>
<organism evidence="7 8">
    <name type="scientific">Candidatus Terasakiella magnetica</name>
    <dbReference type="NCBI Taxonomy" id="1867952"/>
    <lineage>
        <taxon>Bacteria</taxon>
        <taxon>Pseudomonadati</taxon>
        <taxon>Pseudomonadota</taxon>
        <taxon>Alphaproteobacteria</taxon>
        <taxon>Rhodospirillales</taxon>
        <taxon>Terasakiellaceae</taxon>
        <taxon>Terasakiella</taxon>
    </lineage>
</organism>
<evidence type="ECO:0000256" key="5">
    <source>
        <dbReference type="SAM" id="Phobius"/>
    </source>
</evidence>
<keyword evidence="2 5" id="KW-0812">Transmembrane</keyword>
<evidence type="ECO:0000313" key="7">
    <source>
        <dbReference type="EMBL" id="SCA56141.1"/>
    </source>
</evidence>
<name>A0A1C3RFW0_9PROT</name>
<keyword evidence="8" id="KW-1185">Reference proteome</keyword>
<reference evidence="7 8" key="1">
    <citation type="submission" date="2016-07" db="EMBL/GenBank/DDBJ databases">
        <authorList>
            <person name="Lefevre C.T."/>
        </authorList>
    </citation>
    <scope>NUCLEOTIDE SEQUENCE [LARGE SCALE GENOMIC DNA]</scope>
    <source>
        <strain evidence="7">PR1</strain>
    </source>
</reference>
<evidence type="ECO:0000256" key="1">
    <source>
        <dbReference type="ARBA" id="ARBA00004370"/>
    </source>
</evidence>